<evidence type="ECO:0000313" key="8">
    <source>
        <dbReference type="EMBL" id="CAB4998240.1"/>
    </source>
</evidence>
<dbReference type="EMBL" id="CAFBOZ010000050">
    <property type="protein sequence ID" value="CAB4998240.1"/>
    <property type="molecule type" value="Genomic_DNA"/>
</dbReference>
<keyword evidence="2" id="KW-1003">Cell membrane</keyword>
<keyword evidence="5 6" id="KW-0472">Membrane</keyword>
<protein>
    <submittedName>
        <fullName evidence="7">Unannotated protein</fullName>
    </submittedName>
</protein>
<evidence type="ECO:0000256" key="2">
    <source>
        <dbReference type="ARBA" id="ARBA00022475"/>
    </source>
</evidence>
<keyword evidence="3 6" id="KW-0812">Transmembrane</keyword>
<dbReference type="Pfam" id="PF06081">
    <property type="entry name" value="ArAE_1"/>
    <property type="match status" value="1"/>
</dbReference>
<dbReference type="AlphaFoldDB" id="A0A6J7JEY2"/>
<organism evidence="7">
    <name type="scientific">freshwater metagenome</name>
    <dbReference type="NCBI Taxonomy" id="449393"/>
    <lineage>
        <taxon>unclassified sequences</taxon>
        <taxon>metagenomes</taxon>
        <taxon>ecological metagenomes</taxon>
    </lineage>
</organism>
<feature type="transmembrane region" description="Helical" evidence="6">
    <location>
        <begin position="113"/>
        <end position="129"/>
    </location>
</feature>
<keyword evidence="4 6" id="KW-1133">Transmembrane helix</keyword>
<feature type="transmembrane region" description="Helical" evidence="6">
    <location>
        <begin position="20"/>
        <end position="53"/>
    </location>
</feature>
<evidence type="ECO:0000256" key="6">
    <source>
        <dbReference type="SAM" id="Phobius"/>
    </source>
</evidence>
<evidence type="ECO:0000256" key="1">
    <source>
        <dbReference type="ARBA" id="ARBA00004651"/>
    </source>
</evidence>
<comment type="subcellular location">
    <subcellularLocation>
        <location evidence="1">Cell membrane</location>
        <topology evidence="1">Multi-pass membrane protein</topology>
    </subcellularLocation>
</comment>
<evidence type="ECO:0000256" key="4">
    <source>
        <dbReference type="ARBA" id="ARBA00022989"/>
    </source>
</evidence>
<gene>
    <name evidence="7" type="ORF">UFOPK3773_00917</name>
    <name evidence="8" type="ORF">UFOPK3992_00475</name>
</gene>
<evidence type="ECO:0000256" key="3">
    <source>
        <dbReference type="ARBA" id="ARBA00022692"/>
    </source>
</evidence>
<evidence type="ECO:0000256" key="5">
    <source>
        <dbReference type="ARBA" id="ARBA00023136"/>
    </source>
</evidence>
<dbReference type="InterPro" id="IPR010343">
    <property type="entry name" value="ArAE_1"/>
</dbReference>
<feature type="transmembrane region" description="Helical" evidence="6">
    <location>
        <begin position="135"/>
        <end position="154"/>
    </location>
</feature>
<evidence type="ECO:0000313" key="7">
    <source>
        <dbReference type="EMBL" id="CAB4941998.1"/>
    </source>
</evidence>
<reference evidence="7" key="1">
    <citation type="submission" date="2020-05" db="EMBL/GenBank/DDBJ databases">
        <authorList>
            <person name="Chiriac C."/>
            <person name="Salcher M."/>
            <person name="Ghai R."/>
            <person name="Kavagutti S V."/>
        </authorList>
    </citation>
    <scope>NUCLEOTIDE SEQUENCE</scope>
</reference>
<proteinExistence type="predicted"/>
<accession>A0A6J7JEY2</accession>
<name>A0A6J7JEY2_9ZZZZ</name>
<feature type="transmembrane region" description="Helical" evidence="6">
    <location>
        <begin position="88"/>
        <end position="106"/>
    </location>
</feature>
<dbReference type="GO" id="GO:0005886">
    <property type="term" value="C:plasma membrane"/>
    <property type="evidence" value="ECO:0007669"/>
    <property type="project" value="UniProtKB-SubCell"/>
</dbReference>
<dbReference type="EMBL" id="CAFBNF010000086">
    <property type="protein sequence ID" value="CAB4941998.1"/>
    <property type="molecule type" value="Genomic_DNA"/>
</dbReference>
<sequence>MTSLLIRLRAAVRHHDSRIAVLAAAAAAIAFGLGSLTPQVSAVVAALTALVSVRPTFHGSMQEGLRQVLGVALGAAFAWAALHVVGYSPVSLFLTVIVCFLVAHLLRLGHEGAVAVGMTVILVVGPQFNSEAVETRFLGVIVGSVVALAVSFFTRPGTPHGRALTDVVAQADRTSELLVTIAATLHSGDGHIDVDTARSWLSEAEHILTTTVGIRHDATDAVDGSRWSPLIAEDDAQAVLDQVCITEGTALTVVSMCRDLVASAGLGLAIPADMASSLSDVLFATARAISTQSDTARTNPAETLSQHTGPVGIVTATRREAVTHVRGADDTTPLLLGGSLLRDSEKITELLSGHISAS</sequence>